<comment type="subcellular location">
    <subcellularLocation>
        <location evidence="1 9">Cytoplasm</location>
    </subcellularLocation>
</comment>
<keyword evidence="6 9" id="KW-0238">DNA-binding</keyword>
<dbReference type="InterPro" id="IPR024187">
    <property type="entry name" value="Sig_transdc_resp-reg_cit/mal"/>
</dbReference>
<comment type="caution">
    <text evidence="12">The sequence shown here is derived from an EMBL/GenBank/DDBJ whole genome shotgun (WGS) entry which is preliminary data.</text>
</comment>
<protein>
    <recommendedName>
        <fullName evidence="9">Transcriptional regulatory protein</fullName>
    </recommendedName>
</protein>
<dbReference type="AlphaFoldDB" id="A0A543PMD1"/>
<dbReference type="SUPFAM" id="SSF52172">
    <property type="entry name" value="CheY-like"/>
    <property type="match status" value="1"/>
</dbReference>
<dbReference type="Pfam" id="PF00072">
    <property type="entry name" value="Response_reg"/>
    <property type="match status" value="1"/>
</dbReference>
<dbReference type="Gene3D" id="3.40.50.2300">
    <property type="match status" value="1"/>
</dbReference>
<dbReference type="GO" id="GO:0000156">
    <property type="term" value="F:phosphorelay response regulator activity"/>
    <property type="evidence" value="ECO:0007669"/>
    <property type="project" value="TreeGrafter"/>
</dbReference>
<evidence type="ECO:0000256" key="7">
    <source>
        <dbReference type="ARBA" id="ARBA00023159"/>
    </source>
</evidence>
<dbReference type="Proteomes" id="UP000320085">
    <property type="component" value="Unassembled WGS sequence"/>
</dbReference>
<accession>A0A543PMD1</accession>
<dbReference type="EMBL" id="VFQF01000003">
    <property type="protein sequence ID" value="TQN45217.1"/>
    <property type="molecule type" value="Genomic_DNA"/>
</dbReference>
<keyword evidence="2 9" id="KW-0963">Cytoplasm</keyword>
<evidence type="ECO:0000256" key="9">
    <source>
        <dbReference type="PIRNR" id="PIRNR006171"/>
    </source>
</evidence>
<evidence type="ECO:0000259" key="11">
    <source>
        <dbReference type="PROSITE" id="PS50110"/>
    </source>
</evidence>
<dbReference type="InterPro" id="IPR011006">
    <property type="entry name" value="CheY-like_superfamily"/>
</dbReference>
<gene>
    <name evidence="12" type="ORF">FHX52_4453</name>
</gene>
<dbReference type="PROSITE" id="PS50110">
    <property type="entry name" value="RESPONSE_REGULATORY"/>
    <property type="match status" value="1"/>
</dbReference>
<proteinExistence type="predicted"/>
<evidence type="ECO:0000256" key="3">
    <source>
        <dbReference type="ARBA" id="ARBA00022553"/>
    </source>
</evidence>
<dbReference type="PIRSF" id="PIRSF006171">
    <property type="entry name" value="RR_citrat_malat"/>
    <property type="match status" value="1"/>
</dbReference>
<keyword evidence="3 10" id="KW-0597">Phosphoprotein</keyword>
<dbReference type="InterPro" id="IPR036390">
    <property type="entry name" value="WH_DNA-bd_sf"/>
</dbReference>
<evidence type="ECO:0000256" key="5">
    <source>
        <dbReference type="ARBA" id="ARBA00023015"/>
    </source>
</evidence>
<dbReference type="InterPro" id="IPR005471">
    <property type="entry name" value="Tscrpt_reg_IclR_N"/>
</dbReference>
<reference evidence="12 13" key="1">
    <citation type="submission" date="2019-06" db="EMBL/GenBank/DDBJ databases">
        <title>Sequencing the genomes of 1000 actinobacteria strains.</title>
        <authorList>
            <person name="Klenk H.-P."/>
        </authorList>
    </citation>
    <scope>NUCLEOTIDE SEQUENCE [LARGE SCALE GENOMIC DNA]</scope>
    <source>
        <strain evidence="12 13">DSM 21776</strain>
    </source>
</reference>
<dbReference type="SMART" id="SM00448">
    <property type="entry name" value="REC"/>
    <property type="match status" value="1"/>
</dbReference>
<evidence type="ECO:0000256" key="10">
    <source>
        <dbReference type="PROSITE-ProRule" id="PRU00169"/>
    </source>
</evidence>
<organism evidence="12 13">
    <name type="scientific">Humibacillus xanthopallidus</name>
    <dbReference type="NCBI Taxonomy" id="412689"/>
    <lineage>
        <taxon>Bacteria</taxon>
        <taxon>Bacillati</taxon>
        <taxon>Actinomycetota</taxon>
        <taxon>Actinomycetes</taxon>
        <taxon>Micrococcales</taxon>
        <taxon>Intrasporangiaceae</taxon>
        <taxon>Humibacillus</taxon>
    </lineage>
</organism>
<dbReference type="InterPro" id="IPR036388">
    <property type="entry name" value="WH-like_DNA-bd_sf"/>
</dbReference>
<keyword evidence="7 9" id="KW-0010">Activator</keyword>
<dbReference type="SUPFAM" id="SSF46785">
    <property type="entry name" value="Winged helix' DNA-binding domain"/>
    <property type="match status" value="1"/>
</dbReference>
<dbReference type="InterPro" id="IPR051271">
    <property type="entry name" value="2C-system_Tx_regulators"/>
</dbReference>
<evidence type="ECO:0000313" key="12">
    <source>
        <dbReference type="EMBL" id="TQN45217.1"/>
    </source>
</evidence>
<dbReference type="OrthoDB" id="7187989at2"/>
<dbReference type="InterPro" id="IPR001789">
    <property type="entry name" value="Sig_transdc_resp-reg_receiver"/>
</dbReference>
<evidence type="ECO:0000256" key="6">
    <source>
        <dbReference type="ARBA" id="ARBA00023125"/>
    </source>
</evidence>
<dbReference type="GO" id="GO:0003677">
    <property type="term" value="F:DNA binding"/>
    <property type="evidence" value="ECO:0007669"/>
    <property type="project" value="UniProtKB-KW"/>
</dbReference>
<evidence type="ECO:0000256" key="4">
    <source>
        <dbReference type="ARBA" id="ARBA00023012"/>
    </source>
</evidence>
<feature type="domain" description="Response regulatory" evidence="11">
    <location>
        <begin position="3"/>
        <end position="120"/>
    </location>
</feature>
<dbReference type="GO" id="GO:0005737">
    <property type="term" value="C:cytoplasm"/>
    <property type="evidence" value="ECO:0007669"/>
    <property type="project" value="UniProtKB-SubCell"/>
</dbReference>
<keyword evidence="4 9" id="KW-0902">Two-component regulatory system</keyword>
<dbReference type="GO" id="GO:0003700">
    <property type="term" value="F:DNA-binding transcription factor activity"/>
    <property type="evidence" value="ECO:0007669"/>
    <property type="project" value="InterPro"/>
</dbReference>
<dbReference type="RefSeq" id="WP_141824467.1">
    <property type="nucleotide sequence ID" value="NZ_BAAAQC010000011.1"/>
</dbReference>
<dbReference type="CDD" id="cd19925">
    <property type="entry name" value="REC_citrate_TCS"/>
    <property type="match status" value="1"/>
</dbReference>
<dbReference type="PANTHER" id="PTHR45526:SF1">
    <property type="entry name" value="TRANSCRIPTIONAL REGULATORY PROTEIN DCUR-RELATED"/>
    <property type="match status" value="1"/>
</dbReference>
<evidence type="ECO:0000313" key="13">
    <source>
        <dbReference type="Proteomes" id="UP000320085"/>
    </source>
</evidence>
<name>A0A543PMD1_9MICO</name>
<keyword evidence="5 9" id="KW-0805">Transcription regulation</keyword>
<dbReference type="PANTHER" id="PTHR45526">
    <property type="entry name" value="TRANSCRIPTIONAL REGULATORY PROTEIN DPIA"/>
    <property type="match status" value="1"/>
</dbReference>
<feature type="modified residue" description="4-aspartylphosphate" evidence="10">
    <location>
        <position position="54"/>
    </location>
</feature>
<evidence type="ECO:0000256" key="8">
    <source>
        <dbReference type="ARBA" id="ARBA00023163"/>
    </source>
</evidence>
<dbReference type="Gene3D" id="1.10.10.10">
    <property type="entry name" value="Winged helix-like DNA-binding domain superfamily/Winged helix DNA-binding domain"/>
    <property type="match status" value="1"/>
</dbReference>
<sequence>MIRVLVVDDDFMVAKVHSSVVARQAGFQVVGIVHSGAAALEAVRSTRPDLVLLDVYLPDMSGLDVLRRLREPPFGELDVIVISAARDLDSVRRAMRGGVFHYLVKPFEIDALRQRLVEFAEHRAELAELRSVGQVGQDDVDRAFRSQATRTTRRLPKSISRDTIELVERALSEAGEEGMSAMECADATGLSRSSTRRYLDHLVDVGAAETLRPRYGAAGRPERRYRSVPA</sequence>
<keyword evidence="8 9" id="KW-0804">Transcription</keyword>
<evidence type="ECO:0000256" key="1">
    <source>
        <dbReference type="ARBA" id="ARBA00004496"/>
    </source>
</evidence>
<evidence type="ECO:0000256" key="2">
    <source>
        <dbReference type="ARBA" id="ARBA00022490"/>
    </source>
</evidence>
<dbReference type="Pfam" id="PF09339">
    <property type="entry name" value="HTH_IclR"/>
    <property type="match status" value="1"/>
</dbReference>